<sequence>MLGGEFLNLFVDLSVCVSSKERNRNTTFAEYPRACHRCITKPLTIQTSRSLTTNGSITSPVGRVCPTFLRPWDFRAVQQALFDEIYQLFHPKPLRVIPPLLVIEDRGQQACTRPLASESDLVGWLTCGTLQVAARWRDNFENHTNTVTEEAGQVQPVDKRTLRADQNYVYIRSGSERSLLYVIEYKAAHKLPDVYLRAGLRPMNMVQEVVQRITLPTDANEKLLYDAKLLSCAAVTQPFEYMITKGLPYSVLTHGHIKVVLHVTEEDPTTLYYCLLEPSKDVEAKSDDGYGFRYPYTAIGSQLVLTIMALQKSQRSQLWRNEAMRRLNRWEVDFEEAVRSIPESERRMSPPDSDWRAQGYPIDPRSPYLLRRRKSSSESDTALPRIPSSPVPVQRRKRQRTLNPQSGPKDSSQGRPPNKEYCTQACLQGLAHKCEFDPECPNLSFHQKHSSNGRHPLSRSDLVKLVSEQLNRDPDHCCRTEYTSNYEARIYQALEALQGYAVPVYLGNIYLRQNIYYLPTRAIVHIKV</sequence>
<dbReference type="OrthoDB" id="2156052at2759"/>
<evidence type="ECO:0000313" key="2">
    <source>
        <dbReference type="EMBL" id="KAB8074375.1"/>
    </source>
</evidence>
<evidence type="ECO:0000256" key="1">
    <source>
        <dbReference type="SAM" id="MobiDB-lite"/>
    </source>
</evidence>
<feature type="compositionally biased region" description="Basic and acidic residues" evidence="1">
    <location>
        <begin position="340"/>
        <end position="355"/>
    </location>
</feature>
<gene>
    <name evidence="2" type="ORF">BDV29DRAFT_191056</name>
</gene>
<dbReference type="AlphaFoldDB" id="A0A5N5X320"/>
<organism evidence="2 3">
    <name type="scientific">Aspergillus leporis</name>
    <dbReference type="NCBI Taxonomy" id="41062"/>
    <lineage>
        <taxon>Eukaryota</taxon>
        <taxon>Fungi</taxon>
        <taxon>Dikarya</taxon>
        <taxon>Ascomycota</taxon>
        <taxon>Pezizomycotina</taxon>
        <taxon>Eurotiomycetes</taxon>
        <taxon>Eurotiomycetidae</taxon>
        <taxon>Eurotiales</taxon>
        <taxon>Aspergillaceae</taxon>
        <taxon>Aspergillus</taxon>
        <taxon>Aspergillus subgen. Circumdati</taxon>
    </lineage>
</organism>
<keyword evidence="3" id="KW-1185">Reference proteome</keyword>
<dbReference type="Proteomes" id="UP000326565">
    <property type="component" value="Unassembled WGS sequence"/>
</dbReference>
<accession>A0A5N5X320</accession>
<name>A0A5N5X320_9EURO</name>
<proteinExistence type="predicted"/>
<dbReference type="EMBL" id="ML732211">
    <property type="protein sequence ID" value="KAB8074375.1"/>
    <property type="molecule type" value="Genomic_DNA"/>
</dbReference>
<feature type="compositionally biased region" description="Polar residues" evidence="1">
    <location>
        <begin position="401"/>
        <end position="415"/>
    </location>
</feature>
<protein>
    <submittedName>
        <fullName evidence="2">Uncharacterized protein</fullName>
    </submittedName>
</protein>
<feature type="region of interest" description="Disordered" evidence="1">
    <location>
        <begin position="340"/>
        <end position="417"/>
    </location>
</feature>
<reference evidence="2 3" key="1">
    <citation type="submission" date="2019-04" db="EMBL/GenBank/DDBJ databases">
        <title>Friends and foes A comparative genomics study of 23 Aspergillus species from section Flavi.</title>
        <authorList>
            <consortium name="DOE Joint Genome Institute"/>
            <person name="Kjaerbolling I."/>
            <person name="Vesth T."/>
            <person name="Frisvad J.C."/>
            <person name="Nybo J.L."/>
            <person name="Theobald S."/>
            <person name="Kildgaard S."/>
            <person name="Isbrandt T."/>
            <person name="Kuo A."/>
            <person name="Sato A."/>
            <person name="Lyhne E.K."/>
            <person name="Kogle M.E."/>
            <person name="Wiebenga A."/>
            <person name="Kun R.S."/>
            <person name="Lubbers R.J."/>
            <person name="Makela M.R."/>
            <person name="Barry K."/>
            <person name="Chovatia M."/>
            <person name="Clum A."/>
            <person name="Daum C."/>
            <person name="Haridas S."/>
            <person name="He G."/>
            <person name="LaButti K."/>
            <person name="Lipzen A."/>
            <person name="Mondo S."/>
            <person name="Riley R."/>
            <person name="Salamov A."/>
            <person name="Simmons B.A."/>
            <person name="Magnuson J.K."/>
            <person name="Henrissat B."/>
            <person name="Mortensen U.H."/>
            <person name="Larsen T.O."/>
            <person name="Devries R.P."/>
            <person name="Grigoriev I.V."/>
            <person name="Machida M."/>
            <person name="Baker S.E."/>
            <person name="Andersen M.R."/>
        </authorList>
    </citation>
    <scope>NUCLEOTIDE SEQUENCE [LARGE SCALE GENOMIC DNA]</scope>
    <source>
        <strain evidence="2 3">CBS 151.66</strain>
    </source>
</reference>
<evidence type="ECO:0000313" key="3">
    <source>
        <dbReference type="Proteomes" id="UP000326565"/>
    </source>
</evidence>